<evidence type="ECO:0000313" key="1">
    <source>
        <dbReference type="EMBL" id="SEB77982.1"/>
    </source>
</evidence>
<organism evidence="1 2">
    <name type="scientific">Pseudomonas jessenii</name>
    <dbReference type="NCBI Taxonomy" id="77298"/>
    <lineage>
        <taxon>Bacteria</taxon>
        <taxon>Pseudomonadati</taxon>
        <taxon>Pseudomonadota</taxon>
        <taxon>Gammaproteobacteria</taxon>
        <taxon>Pseudomonadales</taxon>
        <taxon>Pseudomonadaceae</taxon>
        <taxon>Pseudomonas</taxon>
    </lineage>
</organism>
<protein>
    <submittedName>
        <fullName evidence="1">Uncharacterized protein</fullName>
    </submittedName>
</protein>
<dbReference type="AlphaFoldDB" id="A0A1H4M6F5"/>
<gene>
    <name evidence="1" type="ORF">SAMN04490187_1943</name>
</gene>
<dbReference type="EMBL" id="FNTC01000002">
    <property type="protein sequence ID" value="SEB77982.1"/>
    <property type="molecule type" value="Genomic_DNA"/>
</dbReference>
<dbReference type="Proteomes" id="UP000198542">
    <property type="component" value="Unassembled WGS sequence"/>
</dbReference>
<sequence length="80" mass="8623">MLGVNPPGCFTVCKSVGANLLAMDVNDYVGNLDKRGVFAFFASKLAPAKKHTVIAPSTSRCLAAAFVFSEITKWRAAWFP</sequence>
<evidence type="ECO:0000313" key="2">
    <source>
        <dbReference type="Proteomes" id="UP000198542"/>
    </source>
</evidence>
<accession>A0A1H4M6F5</accession>
<name>A0A1H4M6F5_PSEJE</name>
<keyword evidence="2" id="KW-1185">Reference proteome</keyword>
<proteinExistence type="predicted"/>
<reference evidence="2" key="1">
    <citation type="submission" date="2016-10" db="EMBL/GenBank/DDBJ databases">
        <authorList>
            <person name="Varghese N."/>
            <person name="Submissions S."/>
        </authorList>
    </citation>
    <scope>NUCLEOTIDE SEQUENCE [LARGE SCALE GENOMIC DNA]</scope>
    <source>
        <strain evidence="2">BS3660</strain>
    </source>
</reference>